<dbReference type="EMBL" id="AP024597">
    <property type="protein sequence ID" value="BCU71517.1"/>
    <property type="molecule type" value="Genomic_DNA"/>
</dbReference>
<organism evidence="3 4">
    <name type="scientific">Stygiolobus caldivivus</name>
    <dbReference type="NCBI Taxonomy" id="2824673"/>
    <lineage>
        <taxon>Archaea</taxon>
        <taxon>Thermoproteota</taxon>
        <taxon>Thermoprotei</taxon>
        <taxon>Sulfolobales</taxon>
        <taxon>Sulfolobaceae</taxon>
        <taxon>Stygiolobus</taxon>
    </lineage>
</organism>
<evidence type="ECO:0000313" key="3">
    <source>
        <dbReference type="EMBL" id="BCU71517.1"/>
    </source>
</evidence>
<dbReference type="InterPro" id="IPR019752">
    <property type="entry name" value="Pyrv/ketoisovalerate_OxRed_cat"/>
</dbReference>
<dbReference type="AlphaFoldDB" id="A0A8D5U944"/>
<dbReference type="GeneID" id="66164530"/>
<name>A0A8D5U944_9CREN</name>
<evidence type="ECO:0000256" key="1">
    <source>
        <dbReference type="ARBA" id="ARBA00023002"/>
    </source>
</evidence>
<reference evidence="3 4" key="1">
    <citation type="submission" date="2021-04" db="EMBL/GenBank/DDBJ databases">
        <title>Complete genome sequence of Stygiolobus sp. KN-1.</title>
        <authorList>
            <person name="Nakamura K."/>
            <person name="Sakai H."/>
            <person name="Kurosawa N."/>
        </authorList>
    </citation>
    <scope>NUCLEOTIDE SEQUENCE [LARGE SCALE GENOMIC DNA]</scope>
    <source>
        <strain evidence="3 4">KN-1</strain>
    </source>
</reference>
<dbReference type="SUPFAM" id="SSF53323">
    <property type="entry name" value="Pyruvate-ferredoxin oxidoreductase, PFOR, domain III"/>
    <property type="match status" value="1"/>
</dbReference>
<proteinExistence type="predicted"/>
<dbReference type="GO" id="GO:0016903">
    <property type="term" value="F:oxidoreductase activity, acting on the aldehyde or oxo group of donors"/>
    <property type="evidence" value="ECO:0007669"/>
    <property type="project" value="InterPro"/>
</dbReference>
<protein>
    <submittedName>
        <fullName evidence="3">Indolepyruvate oxidoreductase</fullName>
    </submittedName>
</protein>
<evidence type="ECO:0000259" key="2">
    <source>
        <dbReference type="Pfam" id="PF01558"/>
    </source>
</evidence>
<dbReference type="InterPro" id="IPR002869">
    <property type="entry name" value="Pyrv_flavodox_OxRed_cen"/>
</dbReference>
<sequence length="190" mass="20395">MAKLNIVIGGVGGQGVITMGKMLIRAVKPEYKAVASETHGLAQRGGAVNVHVRIGDVYAPLVPLGRADYVIGLEAIEGLRNIRYACDSCVLVLNNKVQRPAIPKVALPTIDELINTAKNYVKVVVLVNAEDLALKAGNVKAANTVIIGTMLAVGKLRDFVDEEVLVNSLNDVNRKALYLGMENYDIVFSK</sequence>
<evidence type="ECO:0000313" key="4">
    <source>
        <dbReference type="Proteomes" id="UP000825123"/>
    </source>
</evidence>
<keyword evidence="1" id="KW-0560">Oxidoreductase</keyword>
<dbReference type="PANTHER" id="PTHR43854">
    <property type="entry name" value="INDOLEPYRUVATE OXIDOREDUCTASE SUBUNIT IORB"/>
    <property type="match status" value="1"/>
</dbReference>
<feature type="domain" description="Pyruvate/ketoisovalerate oxidoreductase catalytic" evidence="2">
    <location>
        <begin position="12"/>
        <end position="172"/>
    </location>
</feature>
<accession>A0A8D5U944</accession>
<dbReference type="Gene3D" id="3.40.920.10">
    <property type="entry name" value="Pyruvate-ferredoxin oxidoreductase, PFOR, domain III"/>
    <property type="match status" value="1"/>
</dbReference>
<dbReference type="InterPro" id="IPR052198">
    <property type="entry name" value="IorB_Oxidoreductase"/>
</dbReference>
<gene>
    <name evidence="3" type="ORF">KN1_28140</name>
</gene>
<dbReference type="Proteomes" id="UP000825123">
    <property type="component" value="Chromosome"/>
</dbReference>
<keyword evidence="4" id="KW-1185">Reference proteome</keyword>
<dbReference type="PANTHER" id="PTHR43854:SF1">
    <property type="entry name" value="INDOLEPYRUVATE OXIDOREDUCTASE SUBUNIT IORB"/>
    <property type="match status" value="1"/>
</dbReference>
<dbReference type="Pfam" id="PF01558">
    <property type="entry name" value="POR"/>
    <property type="match status" value="1"/>
</dbReference>
<dbReference type="RefSeq" id="WP_221288307.1">
    <property type="nucleotide sequence ID" value="NZ_AP024597.1"/>
</dbReference>
<dbReference type="KEGG" id="csty:KN1_28140"/>